<accession>A0AAX3LQL1</accession>
<dbReference type="EMBL" id="CP116423">
    <property type="protein sequence ID" value="WCE70958.1"/>
    <property type="molecule type" value="Genomic_DNA"/>
</dbReference>
<proteinExistence type="predicted"/>
<evidence type="ECO:0000259" key="1">
    <source>
        <dbReference type="Pfam" id="PF06527"/>
    </source>
</evidence>
<protein>
    <submittedName>
        <fullName evidence="2">TniQ family protein</fullName>
    </submittedName>
</protein>
<sequence>MINVAPLPLRTASVPRETAFSHMSRLAAANKVDLRDFGFELGIPFQRILNGERDMIRILALLGGTDHECLQHWSGTKLAGRRHELCGEIYPAKTIRSPEIRGCPICLKQDASSSERSPEHSMAIRGHWLVPHVTICLAHEHPLVPLWRETQLFARYDTVTQFRSIAPAIVAGEFDREIRELTDFDKWLETRLVDGPGNGWLDLHPLHAASTFCFLLGSARMRHETTAPSDVDPEDRWALLQMGYEVSRHGPKSITTALQRLQDLPGDPHQGPKAIYPVLYDRLSRDYADVPEYAPFRAILRDHLLETWPLNAGDDLLGEPVERRRLHSVRSASRETGIDPRRMRKMLESAGILNDVRHDAWAVFDADAAAPLLDSLTTLLPAKSFAEGLGMSRSQFDRLSEDGVLAPKLADTTTKNIWDPREGQAFIDSLLAGAEPLRQAQHGWEHISKSAARLKIRPGDIVKAIQQGRVRRVGNHSDFDGYKAIYVYHDEVSAALSDDGPAAMSLEIFAKTVGIGQPVFLNRLISNGHTTATLIRNPRTRAMQRYFAEVDSVQFHEKFYTYRTMSRAHGRSWQQMSALLAAADVYPFSPDGIDYGKLFLRAEVDSAVGYDCG</sequence>
<organism evidence="2 3">
    <name type="scientific">Sulfitobacter faviae</name>
    <dbReference type="NCBI Taxonomy" id="1775881"/>
    <lineage>
        <taxon>Bacteria</taxon>
        <taxon>Pseudomonadati</taxon>
        <taxon>Pseudomonadota</taxon>
        <taxon>Alphaproteobacteria</taxon>
        <taxon>Rhodobacterales</taxon>
        <taxon>Roseobacteraceae</taxon>
        <taxon>Sulfitobacter</taxon>
    </lineage>
</organism>
<gene>
    <name evidence="2" type="ORF">PL336_03725</name>
</gene>
<evidence type="ECO:0000313" key="2">
    <source>
        <dbReference type="EMBL" id="WCE70958.1"/>
    </source>
</evidence>
<dbReference type="Proteomes" id="UP001210770">
    <property type="component" value="Chromosome"/>
</dbReference>
<dbReference type="RefSeq" id="WP_271689159.1">
    <property type="nucleotide sequence ID" value="NZ_CP116423.1"/>
</dbReference>
<evidence type="ECO:0000313" key="3">
    <source>
        <dbReference type="Proteomes" id="UP001210770"/>
    </source>
</evidence>
<reference evidence="2" key="1">
    <citation type="submission" date="2023-01" db="EMBL/GenBank/DDBJ databases">
        <title>Comparative genomic analysis of cold water coral derived Sulfitobacter faviae: insights into their metabolism and habitat adaptation.</title>
        <authorList>
            <person name="Guo Y."/>
            <person name="Lin S."/>
            <person name="Huang Z."/>
            <person name="Tang K."/>
            <person name="Wang X."/>
        </authorList>
    </citation>
    <scope>NUCLEOTIDE SEQUENCE</scope>
    <source>
        <strain evidence="2">SCSIO W_1865</strain>
    </source>
</reference>
<name>A0AAX3LQL1_9RHOB</name>
<dbReference type="AlphaFoldDB" id="A0AAX3LQL1"/>
<feature type="domain" description="TniQ" evidence="1">
    <location>
        <begin position="8"/>
        <end position="143"/>
    </location>
</feature>
<dbReference type="Pfam" id="PF06527">
    <property type="entry name" value="TniQ"/>
    <property type="match status" value="1"/>
</dbReference>
<dbReference type="InterPro" id="IPR009492">
    <property type="entry name" value="TniQ"/>
</dbReference>